<keyword evidence="1" id="KW-0472">Membrane</keyword>
<accession>A0AA39GQV9</accession>
<dbReference type="PROSITE" id="PS51257">
    <property type="entry name" value="PROKAR_LIPOPROTEIN"/>
    <property type="match status" value="1"/>
</dbReference>
<feature type="transmembrane region" description="Helical" evidence="1">
    <location>
        <begin position="181"/>
        <end position="203"/>
    </location>
</feature>
<comment type="caution">
    <text evidence="2">The sequence shown here is derived from an EMBL/GenBank/DDBJ whole genome shotgun (WGS) entry which is preliminary data.</text>
</comment>
<name>A0AA39GQV9_SARSR</name>
<feature type="transmembrane region" description="Helical" evidence="1">
    <location>
        <begin position="89"/>
        <end position="107"/>
    </location>
</feature>
<dbReference type="GO" id="GO:0016020">
    <property type="term" value="C:membrane"/>
    <property type="evidence" value="ECO:0007669"/>
    <property type="project" value="InterPro"/>
</dbReference>
<keyword evidence="1" id="KW-0812">Transmembrane</keyword>
<feature type="transmembrane region" description="Helical" evidence="1">
    <location>
        <begin position="12"/>
        <end position="33"/>
    </location>
</feature>
<proteinExistence type="predicted"/>
<dbReference type="EMBL" id="JAPDFR010000001">
    <property type="protein sequence ID" value="KAK0390894.1"/>
    <property type="molecule type" value="Genomic_DNA"/>
</dbReference>
<keyword evidence="3" id="KW-1185">Reference proteome</keyword>
<evidence type="ECO:0008006" key="4">
    <source>
        <dbReference type="Google" id="ProtNLM"/>
    </source>
</evidence>
<dbReference type="SUPFAM" id="SSF48652">
    <property type="entry name" value="Tetraspanin"/>
    <property type="match status" value="1"/>
</dbReference>
<organism evidence="2 3">
    <name type="scientific">Sarocladium strictum</name>
    <name type="common">Black bundle disease fungus</name>
    <name type="synonym">Acremonium strictum</name>
    <dbReference type="NCBI Taxonomy" id="5046"/>
    <lineage>
        <taxon>Eukaryota</taxon>
        <taxon>Fungi</taxon>
        <taxon>Dikarya</taxon>
        <taxon>Ascomycota</taxon>
        <taxon>Pezizomycotina</taxon>
        <taxon>Sordariomycetes</taxon>
        <taxon>Hypocreomycetidae</taxon>
        <taxon>Hypocreales</taxon>
        <taxon>Sarocladiaceae</taxon>
        <taxon>Sarocladium</taxon>
    </lineage>
</organism>
<evidence type="ECO:0000313" key="2">
    <source>
        <dbReference type="EMBL" id="KAK0390894.1"/>
    </source>
</evidence>
<feature type="transmembrane region" description="Helical" evidence="1">
    <location>
        <begin position="53"/>
        <end position="77"/>
    </location>
</feature>
<evidence type="ECO:0000256" key="1">
    <source>
        <dbReference type="SAM" id="Phobius"/>
    </source>
</evidence>
<evidence type="ECO:0000313" key="3">
    <source>
        <dbReference type="Proteomes" id="UP001175261"/>
    </source>
</evidence>
<dbReference type="AlphaFoldDB" id="A0AA39GQV9"/>
<gene>
    <name evidence="2" type="ORF">NLU13_0397</name>
</gene>
<dbReference type="InterPro" id="IPR008952">
    <property type="entry name" value="Tetraspanin_EC2_sf"/>
</dbReference>
<keyword evidence="1" id="KW-1133">Transmembrane helix</keyword>
<dbReference type="Proteomes" id="UP001175261">
    <property type="component" value="Unassembled WGS sequence"/>
</dbReference>
<protein>
    <recommendedName>
        <fullName evidence="4">Tetraspanin</fullName>
    </recommendedName>
</protein>
<reference evidence="2" key="1">
    <citation type="submission" date="2022-10" db="EMBL/GenBank/DDBJ databases">
        <title>Determination and structural analysis of whole genome sequence of Sarocladium strictum F4-1.</title>
        <authorList>
            <person name="Hu L."/>
            <person name="Jiang Y."/>
        </authorList>
    </citation>
    <scope>NUCLEOTIDE SEQUENCE</scope>
    <source>
        <strain evidence="2">F4-1</strain>
    </source>
</reference>
<sequence>MVNKILATTMATHFVFLATGCLSLGFCLIVRNIMTQTPTNGEEATRNLLYMEFPLNAGIANGAFIIVTFVASLPGLLMPMRGWLKASGYMITVCGLFTLCIGVYLWIMTLNMRENFFSVYVDQDPSVQDLIQTRFECCGYINSTTPAFVTDRVCPSPAASALLRGCATAIATFSNTLLDTIFTAVFGCVGVDAILILCIACLAKDRKERERYRHIDEKTGYRQI</sequence>